<keyword evidence="7" id="KW-1185">Reference proteome</keyword>
<dbReference type="InterPro" id="IPR017871">
    <property type="entry name" value="ABC_transporter-like_CS"/>
</dbReference>
<evidence type="ECO:0000313" key="7">
    <source>
        <dbReference type="Proteomes" id="UP000184085"/>
    </source>
</evidence>
<dbReference type="InterPro" id="IPR050166">
    <property type="entry name" value="ABC_transporter_ATP-bind"/>
</dbReference>
<protein>
    <submittedName>
        <fullName evidence="6">ABC-type nitrate/sulfonate/bicarbonate transport system, ATPase component</fullName>
    </submittedName>
</protein>
<keyword evidence="2" id="KW-0813">Transport</keyword>
<dbReference type="InterPro" id="IPR003439">
    <property type="entry name" value="ABC_transporter-like_ATP-bd"/>
</dbReference>
<dbReference type="PROSITE" id="PS00211">
    <property type="entry name" value="ABC_TRANSPORTER_1"/>
    <property type="match status" value="1"/>
</dbReference>
<dbReference type="Gene3D" id="3.40.50.300">
    <property type="entry name" value="P-loop containing nucleotide triphosphate hydrolases"/>
    <property type="match status" value="1"/>
</dbReference>
<dbReference type="GO" id="GO:0016887">
    <property type="term" value="F:ATP hydrolysis activity"/>
    <property type="evidence" value="ECO:0007669"/>
    <property type="project" value="InterPro"/>
</dbReference>
<evidence type="ECO:0000313" key="6">
    <source>
        <dbReference type="EMBL" id="SCM68062.1"/>
    </source>
</evidence>
<keyword evidence="4" id="KW-0067">ATP-binding</keyword>
<dbReference type="RefSeq" id="WP_072706693.1">
    <property type="nucleotide sequence ID" value="NZ_FMJB01000050.1"/>
</dbReference>
<dbReference type="InterPro" id="IPR027417">
    <property type="entry name" value="P-loop_NTPase"/>
</dbReference>
<dbReference type="PANTHER" id="PTHR42788">
    <property type="entry name" value="TAURINE IMPORT ATP-BINDING PROTEIN-RELATED"/>
    <property type="match status" value="1"/>
</dbReference>
<keyword evidence="3" id="KW-0547">Nucleotide-binding</keyword>
<dbReference type="PROSITE" id="PS50893">
    <property type="entry name" value="ABC_TRANSPORTER_2"/>
    <property type="match status" value="1"/>
</dbReference>
<feature type="domain" description="ABC transporter" evidence="5">
    <location>
        <begin position="21"/>
        <end position="217"/>
    </location>
</feature>
<evidence type="ECO:0000256" key="3">
    <source>
        <dbReference type="ARBA" id="ARBA00022741"/>
    </source>
</evidence>
<organism evidence="6 7">
    <name type="scientific">Donghicola eburneus</name>
    <dbReference type="NCBI Taxonomy" id="393278"/>
    <lineage>
        <taxon>Bacteria</taxon>
        <taxon>Pseudomonadati</taxon>
        <taxon>Pseudomonadota</taxon>
        <taxon>Alphaproteobacteria</taxon>
        <taxon>Rhodobacterales</taxon>
        <taxon>Roseobacteraceae</taxon>
        <taxon>Donghicola</taxon>
    </lineage>
</organism>
<dbReference type="GO" id="GO:0005524">
    <property type="term" value="F:ATP binding"/>
    <property type="evidence" value="ECO:0007669"/>
    <property type="project" value="UniProtKB-KW"/>
</dbReference>
<dbReference type="Proteomes" id="UP000184085">
    <property type="component" value="Unassembled WGS sequence"/>
</dbReference>
<evidence type="ECO:0000259" key="5">
    <source>
        <dbReference type="PROSITE" id="PS50893"/>
    </source>
</evidence>
<gene>
    <name evidence="6" type="ORF">KARMA_2270</name>
</gene>
<reference evidence="7" key="1">
    <citation type="submission" date="2016-09" db="EMBL/GenBank/DDBJ databases">
        <authorList>
            <person name="Wibberg D."/>
        </authorList>
    </citation>
    <scope>NUCLEOTIDE SEQUENCE [LARGE SCALE GENOMIC DNA]</scope>
</reference>
<dbReference type="InterPro" id="IPR003593">
    <property type="entry name" value="AAA+_ATPase"/>
</dbReference>
<dbReference type="Pfam" id="PF00005">
    <property type="entry name" value="ABC_tran"/>
    <property type="match status" value="1"/>
</dbReference>
<dbReference type="SUPFAM" id="SSF52540">
    <property type="entry name" value="P-loop containing nucleoside triphosphate hydrolases"/>
    <property type="match status" value="1"/>
</dbReference>
<dbReference type="SMART" id="SM00382">
    <property type="entry name" value="AAA"/>
    <property type="match status" value="1"/>
</dbReference>
<dbReference type="PANTHER" id="PTHR42788:SF19">
    <property type="entry name" value="ALIPHATIC SULFONATES IMPORT ATP-BINDING PROTEIN SSUB 2"/>
    <property type="match status" value="1"/>
</dbReference>
<comment type="similarity">
    <text evidence="1">Belongs to the ABC transporter superfamily.</text>
</comment>
<dbReference type="AlphaFoldDB" id="A0A1M4MZN2"/>
<evidence type="ECO:0000256" key="4">
    <source>
        <dbReference type="ARBA" id="ARBA00022840"/>
    </source>
</evidence>
<evidence type="ECO:0000256" key="2">
    <source>
        <dbReference type="ARBA" id="ARBA00022448"/>
    </source>
</evidence>
<evidence type="ECO:0000256" key="1">
    <source>
        <dbReference type="ARBA" id="ARBA00005417"/>
    </source>
</evidence>
<accession>A0A1M4MZN2</accession>
<proteinExistence type="inferred from homology"/>
<dbReference type="EMBL" id="FMJB01000050">
    <property type="protein sequence ID" value="SCM68062.1"/>
    <property type="molecule type" value="Genomic_DNA"/>
</dbReference>
<name>A0A1M4MZN2_9RHOB</name>
<sequence length="217" mass="23092">MALRLVASNDSISQGADTPPVLTVALDGMSYGTRQVLGAISLTLAAGQTLALTGPSGIGKSTLVRIIAGLETKYQGQVIRPDQIGMVFQEPTLMPWRSVLDNLTLTAGVTAEGAEKALEEVGLAGRGADFPRQLSLGQQRRLALARAFAGSPKLLLLDEPFVSLDPDMANEMMSLFEALRDRRDVATLIVTHSAEEATRLADRILRLDGSPAQIVRG</sequence>